<accession>A0A553C878</accession>
<comment type="catalytic activity">
    <reaction evidence="1">
        <text>ATP + protein L-histidine = ADP + protein N-phospho-L-histidine.</text>
        <dbReference type="EC" id="2.7.13.3"/>
    </reaction>
</comment>
<dbReference type="InterPro" id="IPR035965">
    <property type="entry name" value="PAS-like_dom_sf"/>
</dbReference>
<dbReference type="InterPro" id="IPR000700">
    <property type="entry name" value="PAS-assoc_C"/>
</dbReference>
<dbReference type="PROSITE" id="PS50110">
    <property type="entry name" value="RESPONSE_REGULATORY"/>
    <property type="match status" value="1"/>
</dbReference>
<keyword evidence="5" id="KW-0547">Nucleotide-binding</keyword>
<gene>
    <name evidence="16" type="ORF">FNW17_12130</name>
</gene>
<dbReference type="InterPro" id="IPR003661">
    <property type="entry name" value="HisK_dim/P_dom"/>
</dbReference>
<organism evidence="16 17">
    <name type="scientific">Flavobacterium franklandianum</name>
    <dbReference type="NCBI Taxonomy" id="2594430"/>
    <lineage>
        <taxon>Bacteria</taxon>
        <taxon>Pseudomonadati</taxon>
        <taxon>Bacteroidota</taxon>
        <taxon>Flavobacteriia</taxon>
        <taxon>Flavobacteriales</taxon>
        <taxon>Flavobacteriaceae</taxon>
        <taxon>Flavobacterium</taxon>
    </lineage>
</organism>
<dbReference type="EMBL" id="VJZR01000011">
    <property type="protein sequence ID" value="TRX16705.1"/>
    <property type="molecule type" value="Genomic_DNA"/>
</dbReference>
<keyword evidence="4" id="KW-0808">Transferase</keyword>
<evidence type="ECO:0000259" key="13">
    <source>
        <dbReference type="PROSITE" id="PS50110"/>
    </source>
</evidence>
<dbReference type="Gene3D" id="3.40.50.2300">
    <property type="match status" value="1"/>
</dbReference>
<dbReference type="OrthoDB" id="9811889at2"/>
<dbReference type="SMART" id="SM00448">
    <property type="entry name" value="REC"/>
    <property type="match status" value="1"/>
</dbReference>
<keyword evidence="3 11" id="KW-0597">Phosphoprotein</keyword>
<protein>
    <recommendedName>
        <fullName evidence="10">Sensory/regulatory protein RpfC</fullName>
        <ecNumber evidence="2">2.7.13.3</ecNumber>
    </recommendedName>
</protein>
<dbReference type="SUPFAM" id="SSF55781">
    <property type="entry name" value="GAF domain-like"/>
    <property type="match status" value="1"/>
</dbReference>
<sequence length="1241" mass="141414">MKSIDKKLTYEELLQKTKDQESEIIRLHNSKKSETNLNFYFNESLDLICKAGTDGFYKEINPVFIKTLGYSKEDLLTNPLITFIHSDDLEKSKNEFEKLSQGISSINFENRLVKKNGEIVFIQWTTSMDISKETIYAIGRDITAITNTQVDLLESKKLHENAQKISKIGSWEYNFESRKMIWSNELYSIYELEKMDNQDLYQEYVNRFSKSDVALFLNKIKECKIDKNPFEVEQCAIINKDKSKWVHAIVYPIIDEKGTVIALRGNTQDVTEKKQLREILKLKKQAEVARKLKKVKEDSNAKFKHYIDNAPDGVFVLDEKGNYLDVNPSATLLTGYSKEELLTMKFGDLSSLESVEDYLEEFQNLLDNGIAKKEIKAIHKNGETRWLSVEAVKLSENRFLGFAKDITESKKAIDKIAQNEKHFRALLENNDGIISLIDENLNTIFRSASATRITGWNHQEFEKVSTKEYIHPDDLEELQNTMQKVMNNPGRPFSVLIRVKHKEGHYIWMKGFINNMLDVPEIRGIITNLKDVTKQVLSEKKIIKANRLYLFISQINQMIVRTTDVETLFKETCDIAVNLGKFKLVCIGVIDPETKKVIPRMLGGDDKSYFSTINTTSLGYFQQEDATSAAIQEGKSIICNDIENDSSTVSSREEALSRGYLSLMAAPIIKFAKVFGVITFYSDEKNFFDAEEIALVEEATGDVAFALENFEKESLRKKAEEAVFESENRYHTLTEVSPVGIFRSDETGKITYVNTRWSEIAGVSLQDVLKGKWVDAIHKEDLDSVVSEWENSVAKKTKSAHEFRFVHPDGSIVWVLGQSIPEINNENKVLSFIGTITNITELKLMETELIKAKELAEAANKAKTDFLANMSHEIRTPLNGIIGFTHLLMESNLKKNQAIYMATVNESANLLMHIVNDVLDFSKIESGKLELNIEEINLFKLSNYIVDLFKYQSDKKNIELSLSIDQKVPQYVLGDYVRIKQVLVNLLSNAIKFTGFGEIRLDINEIGVPDKKRSTIMFSVKDTGIGIKETNNERIFKSFMQEDNSTNRKFGGTGLGLAISNNLLALMNSKLELISHYGEGSNFFFIIKFRKSNHRKNIESSQTNTAKDKNSIPEIVHSDKKILIVEDNSINMLLAKKLVKAIIPNATIYVAKDGNEAIEKYIMVKPNLILMDIQMPNKNGYEAVEEIRKLKDSETIPIIALTAGIMAGDKEKCLASGMNDYLPKPIIREDLKQILNKWLNK</sequence>
<evidence type="ECO:0000256" key="5">
    <source>
        <dbReference type="ARBA" id="ARBA00022741"/>
    </source>
</evidence>
<dbReference type="InterPro" id="IPR036890">
    <property type="entry name" value="HATPase_C_sf"/>
</dbReference>
<dbReference type="SUPFAM" id="SSF55874">
    <property type="entry name" value="ATPase domain of HSP90 chaperone/DNA topoisomerase II/histidine kinase"/>
    <property type="match status" value="1"/>
</dbReference>
<dbReference type="GO" id="GO:0005524">
    <property type="term" value="F:ATP binding"/>
    <property type="evidence" value="ECO:0007669"/>
    <property type="project" value="UniProtKB-KW"/>
</dbReference>
<evidence type="ECO:0000256" key="8">
    <source>
        <dbReference type="ARBA" id="ARBA00023012"/>
    </source>
</evidence>
<dbReference type="CDD" id="cd00130">
    <property type="entry name" value="PAS"/>
    <property type="match status" value="4"/>
</dbReference>
<dbReference type="PROSITE" id="PS50112">
    <property type="entry name" value="PAS"/>
    <property type="match status" value="4"/>
</dbReference>
<dbReference type="InterPro" id="IPR013655">
    <property type="entry name" value="PAS_fold_3"/>
</dbReference>
<dbReference type="SUPFAM" id="SSF47384">
    <property type="entry name" value="Homodimeric domain of signal transducing histidine kinase"/>
    <property type="match status" value="1"/>
</dbReference>
<dbReference type="Proteomes" id="UP000318585">
    <property type="component" value="Unassembled WGS sequence"/>
</dbReference>
<evidence type="ECO:0000256" key="3">
    <source>
        <dbReference type="ARBA" id="ARBA00022553"/>
    </source>
</evidence>
<dbReference type="FunFam" id="1.10.287.130:FF:000002">
    <property type="entry name" value="Two-component osmosensing histidine kinase"/>
    <property type="match status" value="1"/>
</dbReference>
<keyword evidence="17" id="KW-1185">Reference proteome</keyword>
<proteinExistence type="predicted"/>
<dbReference type="NCBIfam" id="TIGR00229">
    <property type="entry name" value="sensory_box"/>
    <property type="match status" value="4"/>
</dbReference>
<evidence type="ECO:0000256" key="7">
    <source>
        <dbReference type="ARBA" id="ARBA00022840"/>
    </source>
</evidence>
<dbReference type="SMART" id="SM00086">
    <property type="entry name" value="PAC"/>
    <property type="match status" value="5"/>
</dbReference>
<dbReference type="Pfam" id="PF00072">
    <property type="entry name" value="Response_reg"/>
    <property type="match status" value="1"/>
</dbReference>
<dbReference type="InterPro" id="IPR036097">
    <property type="entry name" value="HisK_dim/P_sf"/>
</dbReference>
<dbReference type="InterPro" id="IPR029016">
    <property type="entry name" value="GAF-like_dom_sf"/>
</dbReference>
<dbReference type="PROSITE" id="PS50109">
    <property type="entry name" value="HIS_KIN"/>
    <property type="match status" value="1"/>
</dbReference>
<feature type="domain" description="Histidine kinase" evidence="12">
    <location>
        <begin position="869"/>
        <end position="1091"/>
    </location>
</feature>
<evidence type="ECO:0000259" key="14">
    <source>
        <dbReference type="PROSITE" id="PS50112"/>
    </source>
</evidence>
<dbReference type="InterPro" id="IPR000014">
    <property type="entry name" value="PAS"/>
</dbReference>
<dbReference type="Pfam" id="PF13185">
    <property type="entry name" value="GAF_2"/>
    <property type="match status" value="1"/>
</dbReference>
<feature type="modified residue" description="4-aspartylphosphate" evidence="11">
    <location>
        <position position="1172"/>
    </location>
</feature>
<dbReference type="CDD" id="cd00082">
    <property type="entry name" value="HisKA"/>
    <property type="match status" value="1"/>
</dbReference>
<dbReference type="SMART" id="SM00387">
    <property type="entry name" value="HATPase_c"/>
    <property type="match status" value="1"/>
</dbReference>
<dbReference type="Gene3D" id="1.10.287.130">
    <property type="match status" value="1"/>
</dbReference>
<keyword evidence="8" id="KW-0902">Two-component regulatory system</keyword>
<evidence type="ECO:0000256" key="10">
    <source>
        <dbReference type="ARBA" id="ARBA00068150"/>
    </source>
</evidence>
<dbReference type="FunFam" id="3.30.565.10:FF:000010">
    <property type="entry name" value="Sensor histidine kinase RcsC"/>
    <property type="match status" value="1"/>
</dbReference>
<dbReference type="InterPro" id="IPR011006">
    <property type="entry name" value="CheY-like_superfamily"/>
</dbReference>
<dbReference type="Pfam" id="PF08447">
    <property type="entry name" value="PAS_3"/>
    <property type="match status" value="3"/>
</dbReference>
<feature type="domain" description="PAS" evidence="14">
    <location>
        <begin position="299"/>
        <end position="369"/>
    </location>
</feature>
<evidence type="ECO:0000256" key="9">
    <source>
        <dbReference type="ARBA" id="ARBA00064003"/>
    </source>
</evidence>
<evidence type="ECO:0000256" key="2">
    <source>
        <dbReference type="ARBA" id="ARBA00012438"/>
    </source>
</evidence>
<dbReference type="SMART" id="SM00091">
    <property type="entry name" value="PAS"/>
    <property type="match status" value="4"/>
</dbReference>
<evidence type="ECO:0000256" key="11">
    <source>
        <dbReference type="PROSITE-ProRule" id="PRU00169"/>
    </source>
</evidence>
<dbReference type="InterPro" id="IPR001789">
    <property type="entry name" value="Sig_transdc_resp-reg_receiver"/>
</dbReference>
<dbReference type="Gene3D" id="3.30.450.40">
    <property type="match status" value="1"/>
</dbReference>
<dbReference type="Pfam" id="PF13426">
    <property type="entry name" value="PAS_9"/>
    <property type="match status" value="2"/>
</dbReference>
<evidence type="ECO:0000256" key="1">
    <source>
        <dbReference type="ARBA" id="ARBA00000085"/>
    </source>
</evidence>
<dbReference type="PROSITE" id="PS50113">
    <property type="entry name" value="PAC"/>
    <property type="match status" value="2"/>
</dbReference>
<evidence type="ECO:0000259" key="12">
    <source>
        <dbReference type="PROSITE" id="PS50109"/>
    </source>
</evidence>
<dbReference type="SMART" id="SM00388">
    <property type="entry name" value="HisKA"/>
    <property type="match status" value="1"/>
</dbReference>
<feature type="domain" description="PAS" evidence="14">
    <location>
        <begin position="726"/>
        <end position="796"/>
    </location>
</feature>
<reference evidence="16 17" key="1">
    <citation type="submission" date="2019-07" db="EMBL/GenBank/DDBJ databases">
        <title>Novel species of Flavobacterium.</title>
        <authorList>
            <person name="Liu Q."/>
            <person name="Xin Y.-H."/>
        </authorList>
    </citation>
    <scope>NUCLEOTIDE SEQUENCE [LARGE SCALE GENOMIC DNA]</scope>
    <source>
        <strain evidence="16 17">LB3P56</strain>
    </source>
</reference>
<dbReference type="Pfam" id="PF02518">
    <property type="entry name" value="HATPase_c"/>
    <property type="match status" value="1"/>
</dbReference>
<dbReference type="EC" id="2.7.13.3" evidence="2"/>
<dbReference type="CDD" id="cd17546">
    <property type="entry name" value="REC_hyHK_CKI1_RcsC-like"/>
    <property type="match status" value="1"/>
</dbReference>
<dbReference type="InterPro" id="IPR003018">
    <property type="entry name" value="GAF"/>
</dbReference>
<feature type="domain" description="PAS" evidence="14">
    <location>
        <begin position="33"/>
        <end position="103"/>
    </location>
</feature>
<dbReference type="SUPFAM" id="SSF55785">
    <property type="entry name" value="PYP-like sensor domain (PAS domain)"/>
    <property type="match status" value="5"/>
</dbReference>
<evidence type="ECO:0000313" key="16">
    <source>
        <dbReference type="EMBL" id="TRX16705.1"/>
    </source>
</evidence>
<dbReference type="CDD" id="cd16922">
    <property type="entry name" value="HATPase_EvgS-ArcB-TorS-like"/>
    <property type="match status" value="1"/>
</dbReference>
<feature type="domain" description="PAS" evidence="14">
    <location>
        <begin position="419"/>
        <end position="489"/>
    </location>
</feature>
<dbReference type="PANTHER" id="PTHR45339:SF1">
    <property type="entry name" value="HYBRID SIGNAL TRANSDUCTION HISTIDINE KINASE J"/>
    <property type="match status" value="1"/>
</dbReference>
<evidence type="ECO:0000256" key="4">
    <source>
        <dbReference type="ARBA" id="ARBA00022679"/>
    </source>
</evidence>
<dbReference type="InterPro" id="IPR005467">
    <property type="entry name" value="His_kinase_dom"/>
</dbReference>
<dbReference type="SMART" id="SM00065">
    <property type="entry name" value="GAF"/>
    <property type="match status" value="1"/>
</dbReference>
<dbReference type="InterPro" id="IPR004358">
    <property type="entry name" value="Sig_transdc_His_kin-like_C"/>
</dbReference>
<comment type="caution">
    <text evidence="16">The sequence shown here is derived from an EMBL/GenBank/DDBJ whole genome shotgun (WGS) entry which is preliminary data.</text>
</comment>
<dbReference type="RefSeq" id="WP_143389329.1">
    <property type="nucleotide sequence ID" value="NZ_VJZQ01000002.1"/>
</dbReference>
<feature type="domain" description="PAC" evidence="15">
    <location>
        <begin position="230"/>
        <end position="282"/>
    </location>
</feature>
<evidence type="ECO:0000259" key="15">
    <source>
        <dbReference type="PROSITE" id="PS50113"/>
    </source>
</evidence>
<dbReference type="Gene3D" id="3.30.565.10">
    <property type="entry name" value="Histidine kinase-like ATPase, C-terminal domain"/>
    <property type="match status" value="1"/>
</dbReference>
<dbReference type="Gene3D" id="3.30.450.20">
    <property type="entry name" value="PAS domain"/>
    <property type="match status" value="5"/>
</dbReference>
<dbReference type="Pfam" id="PF00512">
    <property type="entry name" value="HisKA"/>
    <property type="match status" value="1"/>
</dbReference>
<evidence type="ECO:0000313" key="17">
    <source>
        <dbReference type="Proteomes" id="UP000318585"/>
    </source>
</evidence>
<feature type="domain" description="Response regulatory" evidence="13">
    <location>
        <begin position="1121"/>
        <end position="1239"/>
    </location>
</feature>
<dbReference type="GO" id="GO:0000155">
    <property type="term" value="F:phosphorelay sensor kinase activity"/>
    <property type="evidence" value="ECO:0007669"/>
    <property type="project" value="InterPro"/>
</dbReference>
<dbReference type="InterPro" id="IPR003594">
    <property type="entry name" value="HATPase_dom"/>
</dbReference>
<dbReference type="PRINTS" id="PR00344">
    <property type="entry name" value="BCTRLSENSOR"/>
</dbReference>
<dbReference type="AlphaFoldDB" id="A0A553C878"/>
<dbReference type="PANTHER" id="PTHR45339">
    <property type="entry name" value="HYBRID SIGNAL TRANSDUCTION HISTIDINE KINASE J"/>
    <property type="match status" value="1"/>
</dbReference>
<keyword evidence="7" id="KW-0067">ATP-binding</keyword>
<evidence type="ECO:0000256" key="6">
    <source>
        <dbReference type="ARBA" id="ARBA00022777"/>
    </source>
</evidence>
<comment type="subunit">
    <text evidence="9">At low DSF concentrations, interacts with RpfF.</text>
</comment>
<name>A0A553C878_9FLAO</name>
<keyword evidence="6" id="KW-0418">Kinase</keyword>
<feature type="domain" description="PAC" evidence="15">
    <location>
        <begin position="799"/>
        <end position="851"/>
    </location>
</feature>
<dbReference type="SUPFAM" id="SSF52172">
    <property type="entry name" value="CheY-like"/>
    <property type="match status" value="1"/>
</dbReference>
<dbReference type="InterPro" id="IPR001610">
    <property type="entry name" value="PAC"/>
</dbReference>